<dbReference type="AlphaFoldDB" id="A0A502DZM5"/>
<protein>
    <submittedName>
        <fullName evidence="2">Uncharacterized protein</fullName>
    </submittedName>
</protein>
<proteinExistence type="predicted"/>
<comment type="caution">
    <text evidence="2">The sequence shown here is derived from an EMBL/GenBank/DDBJ whole genome shotgun (WGS) entry which is preliminary data.</text>
</comment>
<reference evidence="2 3" key="1">
    <citation type="journal article" date="2019" name="Environ. Microbiol.">
        <title>Species interactions and distinct microbial communities in high Arctic permafrost affected cryosols are associated with the CH4 and CO2 gas fluxes.</title>
        <authorList>
            <person name="Altshuler I."/>
            <person name="Hamel J."/>
            <person name="Turney S."/>
            <person name="Magnuson E."/>
            <person name="Levesque R."/>
            <person name="Greer C."/>
            <person name="Whyte L.G."/>
        </authorList>
    </citation>
    <scope>NUCLEOTIDE SEQUENCE [LARGE SCALE GENOMIC DNA]</scope>
    <source>
        <strain evidence="2 3">S06.C</strain>
    </source>
</reference>
<gene>
    <name evidence="2" type="ORF">EAH82_00975</name>
</gene>
<dbReference type="RefSeq" id="WP_140837990.1">
    <property type="nucleotide sequence ID" value="NZ_RCZI01000001.1"/>
</dbReference>
<evidence type="ECO:0000313" key="3">
    <source>
        <dbReference type="Proteomes" id="UP000319212"/>
    </source>
</evidence>
<name>A0A502DZM5_9BURK</name>
<dbReference type="Proteomes" id="UP000319212">
    <property type="component" value="Unassembled WGS sequence"/>
</dbReference>
<dbReference type="OrthoDB" id="8854156at2"/>
<feature type="region of interest" description="Disordered" evidence="1">
    <location>
        <begin position="72"/>
        <end position="93"/>
    </location>
</feature>
<organism evidence="2 3">
    <name type="scientific">Variovorax guangxiensis</name>
    <dbReference type="NCBI Taxonomy" id="1775474"/>
    <lineage>
        <taxon>Bacteria</taxon>
        <taxon>Pseudomonadati</taxon>
        <taxon>Pseudomonadota</taxon>
        <taxon>Betaproteobacteria</taxon>
        <taxon>Burkholderiales</taxon>
        <taxon>Comamonadaceae</taxon>
        <taxon>Variovorax</taxon>
    </lineage>
</organism>
<feature type="compositionally biased region" description="Low complexity" evidence="1">
    <location>
        <begin position="72"/>
        <end position="82"/>
    </location>
</feature>
<evidence type="ECO:0000256" key="1">
    <source>
        <dbReference type="SAM" id="MobiDB-lite"/>
    </source>
</evidence>
<evidence type="ECO:0000313" key="2">
    <source>
        <dbReference type="EMBL" id="TPG30109.1"/>
    </source>
</evidence>
<accession>A0A502DZM5</accession>
<dbReference type="EMBL" id="RCZI01000001">
    <property type="protein sequence ID" value="TPG30109.1"/>
    <property type="molecule type" value="Genomic_DNA"/>
</dbReference>
<sequence length="93" mass="9999">MSNQMRSIAVTVEETKPGVFLWRLLEHDGAEWTPLDVASRSVRSYAESMAAGLVALQALIDDFDVGPRQAAPPLAAEADANPLSKPFGFGTLK</sequence>